<dbReference type="PANTHER" id="PTHR11731">
    <property type="entry name" value="PROTEASE FAMILY S9B,C DIPEPTIDYL-PEPTIDASE IV-RELATED"/>
    <property type="match status" value="1"/>
</dbReference>
<dbReference type="Pfam" id="PF00930">
    <property type="entry name" value="DPPIV_N"/>
    <property type="match status" value="1"/>
</dbReference>
<sequence>MTTNLSILKFMRKIFQAATLLLFSSLFPLKAQKLGTLTVEKIMRDPKAWLGTSPSDINWSDDSRTIYFNWNPDKSLSDSLYGYSLSDKKIIKVSQADRKKLPANDGVYNRLHTLKIYEKAGDLFLINYQDFKIRQLTKTIERETDPQFSGDEQNVVFKRGDNLFSISISTGLLTQHTDFKSGTKKSDTKLNPEEKFLKDDQLSMFEILKERKEKKDASKKISEAERPDYPKEIYFGDKRVQNQKLSPDNRFVTYQLIQADKSAKSANVPNYVTESGFTEDIFSRVKVGAPGSTYEFWVYDTKKDTTRKLSIKNIPGIYDKPDYLKDYPKQDTVKKNKERSVIVHGPFWSENGQNAVVIIRSVDSKDRWIMALNPDSLSLRLLDRQRDEAWIAGPGIGGYAMSAGEIGWINDQTIYFQSEATGYSHLYSLDIASGKKTQLTSGKFEVQKVQLSKDKRTFYLTTNEVHPGEQHFYSMAATGGARKRITQLPGGNEVSLSPDESKLAIRYSNSNTPWELFVMDNNATAKPEQITKSTTAEFKSYPWREAKVISFKATDGADIYARVYEPKKSNGKAVIFVHGAGYLQNAHKWWSTYFREYMFHNLLTDKGYTVLDMDYRASAGYGRDWRTGIYRFMGGKDLTDNVDGAKYLVKKYGIDSKKIGIYGGSYGGFITLMGLFKTPDVFKAGAALRPVTDWAAYNHPYTSNILNEPQSDSLAYRKSSPIYHAAGLKNNLLICHGMVDVNVHYQDVVRLSQRLIELGKNNWELASYPMEDHGFVEASSWTDEYKRILKLFEEKLK</sequence>
<feature type="domain" description="Dipeptidylpeptidase IV N-terminal" evidence="3">
    <location>
        <begin position="246"/>
        <end position="514"/>
    </location>
</feature>
<dbReference type="InterPro" id="IPR050278">
    <property type="entry name" value="Serine_Prot_S9B/DPPIV"/>
</dbReference>
<keyword evidence="1" id="KW-0732">Signal</keyword>
<protein>
    <submittedName>
        <fullName evidence="4">Dipeptidyl aminopeptidase/acylaminoacyl peptidase</fullName>
    </submittedName>
</protein>
<dbReference type="STRING" id="408657.SAMN04487995_1827"/>
<dbReference type="InterPro" id="IPR002469">
    <property type="entry name" value="Peptidase_S9B_N"/>
</dbReference>
<dbReference type="GO" id="GO:0004177">
    <property type="term" value="F:aminopeptidase activity"/>
    <property type="evidence" value="ECO:0007669"/>
    <property type="project" value="UniProtKB-KW"/>
</dbReference>
<dbReference type="Gene3D" id="3.40.50.1820">
    <property type="entry name" value="alpha/beta hydrolase"/>
    <property type="match status" value="1"/>
</dbReference>
<dbReference type="GO" id="GO:0008236">
    <property type="term" value="F:serine-type peptidase activity"/>
    <property type="evidence" value="ECO:0007669"/>
    <property type="project" value="InterPro"/>
</dbReference>
<evidence type="ECO:0000259" key="2">
    <source>
        <dbReference type="Pfam" id="PF00326"/>
    </source>
</evidence>
<keyword evidence="4" id="KW-0645">Protease</keyword>
<evidence type="ECO:0000256" key="1">
    <source>
        <dbReference type="SAM" id="SignalP"/>
    </source>
</evidence>
<evidence type="ECO:0000259" key="3">
    <source>
        <dbReference type="Pfam" id="PF00930"/>
    </source>
</evidence>
<keyword evidence="4" id="KW-0378">Hydrolase</keyword>
<dbReference type="EMBL" id="FNXY01000003">
    <property type="protein sequence ID" value="SEI71250.1"/>
    <property type="molecule type" value="Genomic_DNA"/>
</dbReference>
<dbReference type="GO" id="GO:0006508">
    <property type="term" value="P:proteolysis"/>
    <property type="evidence" value="ECO:0007669"/>
    <property type="project" value="InterPro"/>
</dbReference>
<evidence type="ECO:0000313" key="4">
    <source>
        <dbReference type="EMBL" id="SEI71250.1"/>
    </source>
</evidence>
<feature type="signal peptide" evidence="1">
    <location>
        <begin position="1"/>
        <end position="31"/>
    </location>
</feature>
<accession>A0A1H6T4Q0</accession>
<keyword evidence="4" id="KW-0031">Aminopeptidase</keyword>
<dbReference type="Gene3D" id="2.140.10.30">
    <property type="entry name" value="Dipeptidylpeptidase IV, N-terminal domain"/>
    <property type="match status" value="1"/>
</dbReference>
<dbReference type="AlphaFoldDB" id="A0A1H6T4Q0"/>
<feature type="domain" description="Peptidase S9 prolyl oligopeptidase catalytic" evidence="2">
    <location>
        <begin position="601"/>
        <end position="797"/>
    </location>
</feature>
<feature type="chain" id="PRO_5011748723" evidence="1">
    <location>
        <begin position="32"/>
        <end position="797"/>
    </location>
</feature>
<proteinExistence type="predicted"/>
<dbReference type="SUPFAM" id="SSF53474">
    <property type="entry name" value="alpha/beta-Hydrolases"/>
    <property type="match status" value="1"/>
</dbReference>
<dbReference type="Proteomes" id="UP000199532">
    <property type="component" value="Unassembled WGS sequence"/>
</dbReference>
<name>A0A1H6T4Q0_9BACT</name>
<dbReference type="PANTHER" id="PTHR11731:SF193">
    <property type="entry name" value="DIPEPTIDYL PEPTIDASE 9"/>
    <property type="match status" value="1"/>
</dbReference>
<organism evidence="4 5">
    <name type="scientific">Dyadobacter koreensis</name>
    <dbReference type="NCBI Taxonomy" id="408657"/>
    <lineage>
        <taxon>Bacteria</taxon>
        <taxon>Pseudomonadati</taxon>
        <taxon>Bacteroidota</taxon>
        <taxon>Cytophagia</taxon>
        <taxon>Cytophagales</taxon>
        <taxon>Spirosomataceae</taxon>
        <taxon>Dyadobacter</taxon>
    </lineage>
</organism>
<dbReference type="GO" id="GO:0008239">
    <property type="term" value="F:dipeptidyl-peptidase activity"/>
    <property type="evidence" value="ECO:0007669"/>
    <property type="project" value="TreeGrafter"/>
</dbReference>
<dbReference type="InterPro" id="IPR001375">
    <property type="entry name" value="Peptidase_S9_cat"/>
</dbReference>
<keyword evidence="5" id="KW-1185">Reference proteome</keyword>
<dbReference type="SUPFAM" id="SSF82171">
    <property type="entry name" value="DPP6 N-terminal domain-like"/>
    <property type="match status" value="1"/>
</dbReference>
<dbReference type="InterPro" id="IPR029058">
    <property type="entry name" value="AB_hydrolase_fold"/>
</dbReference>
<gene>
    <name evidence="4" type="ORF">SAMN04487995_1827</name>
</gene>
<reference evidence="4 5" key="1">
    <citation type="submission" date="2016-10" db="EMBL/GenBank/DDBJ databases">
        <authorList>
            <person name="de Groot N.N."/>
        </authorList>
    </citation>
    <scope>NUCLEOTIDE SEQUENCE [LARGE SCALE GENOMIC DNA]</scope>
    <source>
        <strain evidence="4 5">DSM 19938</strain>
    </source>
</reference>
<evidence type="ECO:0000313" key="5">
    <source>
        <dbReference type="Proteomes" id="UP000199532"/>
    </source>
</evidence>
<dbReference type="Pfam" id="PF00326">
    <property type="entry name" value="Peptidase_S9"/>
    <property type="match status" value="1"/>
</dbReference>